<dbReference type="PANTHER" id="PTHR12714:SF24">
    <property type="entry name" value="SLR1182 PROTEIN"/>
    <property type="match status" value="1"/>
</dbReference>
<proteinExistence type="inferred from homology"/>
<dbReference type="OMA" id="ERFGVKW"/>
<dbReference type="STRING" id="5643.A0A060SUN4"/>
<keyword evidence="8" id="KW-1185">Reference proteome</keyword>
<evidence type="ECO:0000313" key="8">
    <source>
        <dbReference type="Proteomes" id="UP000029665"/>
    </source>
</evidence>
<dbReference type="PANTHER" id="PTHR12714">
    <property type="entry name" value="PROTEIN-S ISOPRENYLCYSTEINE O-METHYLTRANSFERASE"/>
    <property type="match status" value="1"/>
</dbReference>
<dbReference type="Gene3D" id="1.20.120.1630">
    <property type="match status" value="1"/>
</dbReference>
<dbReference type="GO" id="GO:0004671">
    <property type="term" value="F:protein C-terminal S-isoprenylcysteine carboxyl O-methyltransferase activity"/>
    <property type="evidence" value="ECO:0007669"/>
    <property type="project" value="UniProtKB-EC"/>
</dbReference>
<keyword evidence="5" id="KW-0489">Methyltransferase</keyword>
<gene>
    <name evidence="7" type="ORF">BN946_scf184722.g8</name>
</gene>
<evidence type="ECO:0000256" key="6">
    <source>
        <dbReference type="SAM" id="SignalP"/>
    </source>
</evidence>
<evidence type="ECO:0000313" key="7">
    <source>
        <dbReference type="EMBL" id="CDO77816.1"/>
    </source>
</evidence>
<dbReference type="EC" id="2.1.1.100" evidence="5"/>
<dbReference type="InterPro" id="IPR007269">
    <property type="entry name" value="ICMT_MeTrfase"/>
</dbReference>
<dbReference type="AlphaFoldDB" id="A0A060SUN4"/>
<keyword evidence="4 5" id="KW-0472">Membrane</keyword>
<dbReference type="EMBL" id="CCBP010000501">
    <property type="protein sequence ID" value="CDO77816.1"/>
    <property type="molecule type" value="Genomic_DNA"/>
</dbReference>
<sequence>MSSGITLLKALGVLVCGALCASALAPPRPPQAGTNAVYKGQPFEYVVRFLAWLGCSTIVVASMAYAVLLVLQATRRATHPVVPYLCPASSHSLDGLSAVNLRFMIGEALVVFGAMLRLLSYRALGDLFTYEIVVKDEHRVVSTGPYAYVRHPSYSGLTALLLGTHLFFFGRGAYVTDCGIEGTPFGILVWVWRVAAPFAVVSCWRRCGIEDAQLRHRFGRAWEEYRLKVQYSLVPLVF</sequence>
<evidence type="ECO:0000256" key="1">
    <source>
        <dbReference type="ARBA" id="ARBA00004141"/>
    </source>
</evidence>
<feature type="transmembrane region" description="Helical" evidence="5">
    <location>
        <begin position="45"/>
        <end position="71"/>
    </location>
</feature>
<dbReference type="OrthoDB" id="422086at2759"/>
<dbReference type="GO" id="GO:0005789">
    <property type="term" value="C:endoplasmic reticulum membrane"/>
    <property type="evidence" value="ECO:0007669"/>
    <property type="project" value="UniProtKB-SubCell"/>
</dbReference>
<evidence type="ECO:0000256" key="3">
    <source>
        <dbReference type="ARBA" id="ARBA00022989"/>
    </source>
</evidence>
<comment type="catalytic activity">
    <reaction evidence="5">
        <text>[protein]-C-terminal S-[(2E,6E)-farnesyl]-L-cysteine + S-adenosyl-L-methionine = [protein]-C-terminal S-[(2E,6E)-farnesyl]-L-cysteine methyl ester + S-adenosyl-L-homocysteine</text>
        <dbReference type="Rhea" id="RHEA:21672"/>
        <dbReference type="Rhea" id="RHEA-COMP:12125"/>
        <dbReference type="Rhea" id="RHEA-COMP:12126"/>
        <dbReference type="ChEBI" id="CHEBI:57856"/>
        <dbReference type="ChEBI" id="CHEBI:59789"/>
        <dbReference type="ChEBI" id="CHEBI:90510"/>
        <dbReference type="ChEBI" id="CHEBI:90511"/>
        <dbReference type="EC" id="2.1.1.100"/>
    </reaction>
</comment>
<dbReference type="HOGENOM" id="CLU_065200_6_0_1"/>
<name>A0A060SUN4_PYCCI</name>
<dbReference type="GO" id="GO:0032259">
    <property type="term" value="P:methylation"/>
    <property type="evidence" value="ECO:0007669"/>
    <property type="project" value="UniProtKB-KW"/>
</dbReference>
<reference evidence="7" key="1">
    <citation type="submission" date="2014-01" db="EMBL/GenBank/DDBJ databases">
        <title>The genome of the white-rot fungus Pycnoporus cinnabarinus: a basidiomycete model with a versatile arsenal for lignocellulosic biomass breakdown.</title>
        <authorList>
            <person name="Levasseur A."/>
            <person name="Lomascolo A."/>
            <person name="Ruiz-Duenas F.J."/>
            <person name="Uzan E."/>
            <person name="Piumi F."/>
            <person name="Kues U."/>
            <person name="Ram A.F.J."/>
            <person name="Murat C."/>
            <person name="Haon M."/>
            <person name="Benoit I."/>
            <person name="Arfi Y."/>
            <person name="Chevret D."/>
            <person name="Drula E."/>
            <person name="Kwon M.J."/>
            <person name="Gouret P."/>
            <person name="Lesage-Meessen L."/>
            <person name="Lombard V."/>
            <person name="Mariette J."/>
            <person name="Noirot C."/>
            <person name="Park J."/>
            <person name="Patyshakuliyeva A."/>
            <person name="Wieneger R.A.B."/>
            <person name="Wosten H.A.B."/>
            <person name="Martin F."/>
            <person name="Coutinho P.M."/>
            <person name="de Vries R."/>
            <person name="Martinez A.T."/>
            <person name="Klopp C."/>
            <person name="Pontarotti P."/>
            <person name="Henrissat B."/>
            <person name="Record E."/>
        </authorList>
    </citation>
    <scope>NUCLEOTIDE SEQUENCE [LARGE SCALE GENOMIC DNA]</scope>
    <source>
        <strain evidence="7">BRFM137</strain>
    </source>
</reference>
<organism evidence="7 8">
    <name type="scientific">Pycnoporus cinnabarinus</name>
    <name type="common">Cinnabar-red polypore</name>
    <name type="synonym">Trametes cinnabarina</name>
    <dbReference type="NCBI Taxonomy" id="5643"/>
    <lineage>
        <taxon>Eukaryota</taxon>
        <taxon>Fungi</taxon>
        <taxon>Dikarya</taxon>
        <taxon>Basidiomycota</taxon>
        <taxon>Agaricomycotina</taxon>
        <taxon>Agaricomycetes</taxon>
        <taxon>Polyporales</taxon>
        <taxon>Polyporaceae</taxon>
        <taxon>Trametes</taxon>
    </lineage>
</organism>
<evidence type="ECO:0000256" key="4">
    <source>
        <dbReference type="ARBA" id="ARBA00023136"/>
    </source>
</evidence>
<evidence type="ECO:0000256" key="5">
    <source>
        <dbReference type="RuleBase" id="RU362022"/>
    </source>
</evidence>
<feature type="signal peptide" evidence="6">
    <location>
        <begin position="1"/>
        <end position="23"/>
    </location>
</feature>
<feature type="chain" id="PRO_5001592685" description="Protein-S-isoprenylcysteine O-methyltransferase" evidence="6">
    <location>
        <begin position="24"/>
        <end position="238"/>
    </location>
</feature>
<keyword evidence="5" id="KW-0808">Transferase</keyword>
<comment type="caution">
    <text evidence="7">The sequence shown here is derived from an EMBL/GenBank/DDBJ whole genome shotgun (WGS) entry which is preliminary data.</text>
</comment>
<dbReference type="Proteomes" id="UP000029665">
    <property type="component" value="Unassembled WGS sequence"/>
</dbReference>
<keyword evidence="2 5" id="KW-0812">Transmembrane</keyword>
<evidence type="ECO:0000256" key="2">
    <source>
        <dbReference type="ARBA" id="ARBA00022692"/>
    </source>
</evidence>
<comment type="caution">
    <text evidence="5">Lacks conserved residue(s) required for the propagation of feature annotation.</text>
</comment>
<protein>
    <recommendedName>
        <fullName evidence="5">Protein-S-isoprenylcysteine O-methyltransferase</fullName>
        <ecNumber evidence="5">2.1.1.100</ecNumber>
    </recommendedName>
</protein>
<comment type="subcellular location">
    <subcellularLocation>
        <location evidence="5">Endoplasmic reticulum membrane</location>
        <topology evidence="5">Multi-pass membrane protein</topology>
    </subcellularLocation>
    <subcellularLocation>
        <location evidence="1">Membrane</location>
        <topology evidence="1">Multi-pass membrane protein</topology>
    </subcellularLocation>
</comment>
<comment type="similarity">
    <text evidence="5">Belongs to the class VI-like SAM-binding methyltransferase superfamily. Isoprenylcysteine carboxyl methyltransferase family.</text>
</comment>
<keyword evidence="5" id="KW-0949">S-adenosyl-L-methionine</keyword>
<keyword evidence="3 5" id="KW-1133">Transmembrane helix</keyword>
<keyword evidence="6" id="KW-0732">Signal</keyword>
<keyword evidence="5" id="KW-0256">Endoplasmic reticulum</keyword>
<dbReference type="Pfam" id="PF04140">
    <property type="entry name" value="ICMT"/>
    <property type="match status" value="1"/>
</dbReference>
<accession>A0A060SUN4</accession>